<evidence type="ECO:0000256" key="2">
    <source>
        <dbReference type="ARBA" id="ARBA00023315"/>
    </source>
</evidence>
<keyword evidence="3" id="KW-0732">Signal</keyword>
<proteinExistence type="predicted"/>
<dbReference type="Gene3D" id="3.40.630.10">
    <property type="entry name" value="Zn peptidases"/>
    <property type="match status" value="1"/>
</dbReference>
<dbReference type="InterPro" id="IPR007484">
    <property type="entry name" value="Peptidase_M28"/>
</dbReference>
<protein>
    <submittedName>
        <fullName evidence="5">M28 family peptidase</fullName>
    </submittedName>
</protein>
<dbReference type="Pfam" id="PF04389">
    <property type="entry name" value="Peptidase_M28"/>
    <property type="match status" value="1"/>
</dbReference>
<name>A0A9D2UHL8_9BACT</name>
<evidence type="ECO:0000256" key="3">
    <source>
        <dbReference type="SAM" id="SignalP"/>
    </source>
</evidence>
<dbReference type="InterPro" id="IPR040234">
    <property type="entry name" value="QC/QCL"/>
</dbReference>
<dbReference type="GO" id="GO:0008270">
    <property type="term" value="F:zinc ion binding"/>
    <property type="evidence" value="ECO:0007669"/>
    <property type="project" value="TreeGrafter"/>
</dbReference>
<dbReference type="Proteomes" id="UP000787625">
    <property type="component" value="Unassembled WGS sequence"/>
</dbReference>
<evidence type="ECO:0000313" key="6">
    <source>
        <dbReference type="Proteomes" id="UP000787625"/>
    </source>
</evidence>
<reference evidence="5" key="2">
    <citation type="submission" date="2021-04" db="EMBL/GenBank/DDBJ databases">
        <authorList>
            <person name="Gilroy R."/>
        </authorList>
    </citation>
    <scope>NUCLEOTIDE SEQUENCE</scope>
    <source>
        <strain evidence="5">MalCec1-1739</strain>
    </source>
</reference>
<keyword evidence="2" id="KW-0012">Acyltransferase</keyword>
<sequence>MKYLTLIMMIASAMTLSCGNAKSGHQGGEQTVPMQVVVPSFNADSAYSYVKRQVDFGPRVPGSDGHKACAAWLEQKLAGFGAKIYKQNVQLQRYDGALLDAVNIIASFDPDNVKRVMLCAHWDTRPWADNDDDPANHHTPILGANDGGSGVGVLLEVARQIAAAKPAVGIDIMLFDAEDSGTPRFDNDDYDDRSWCLGAQYWAHNPHRQGYTARYGLLLDMVGAADAVFYREGFSQDYAPSVIDKVWDKAAQLGYSHLFVNDFAGYISDDHVPVNEIARIPCIDIIHNDPTTTGFGTFWHTVDDDMDIIDKQMLGIVGTVVLNVIYNEK</sequence>
<dbReference type="PANTHER" id="PTHR12283:SF6">
    <property type="entry name" value="GLUTAMINYL-PEPTIDE CYCLOTRANSFERASE-RELATED"/>
    <property type="match status" value="1"/>
</dbReference>
<comment type="caution">
    <text evidence="5">The sequence shown here is derived from an EMBL/GenBank/DDBJ whole genome shotgun (WGS) entry which is preliminary data.</text>
</comment>
<dbReference type="SUPFAM" id="SSF53187">
    <property type="entry name" value="Zn-dependent exopeptidases"/>
    <property type="match status" value="1"/>
</dbReference>
<feature type="signal peptide" evidence="3">
    <location>
        <begin position="1"/>
        <end position="21"/>
    </location>
</feature>
<gene>
    <name evidence="5" type="ORF">IAA93_02505</name>
</gene>
<evidence type="ECO:0000313" key="5">
    <source>
        <dbReference type="EMBL" id="HJD52587.1"/>
    </source>
</evidence>
<dbReference type="AlphaFoldDB" id="A0A9D2UHL8"/>
<dbReference type="GO" id="GO:0016603">
    <property type="term" value="F:glutaminyl-peptide cyclotransferase activity"/>
    <property type="evidence" value="ECO:0007669"/>
    <property type="project" value="TreeGrafter"/>
</dbReference>
<feature type="chain" id="PRO_5039105153" evidence="3">
    <location>
        <begin position="22"/>
        <end position="329"/>
    </location>
</feature>
<feature type="domain" description="Peptidase M28" evidence="4">
    <location>
        <begin position="103"/>
        <end position="324"/>
    </location>
</feature>
<dbReference type="PANTHER" id="PTHR12283">
    <property type="entry name" value="GLUTAMINYL-PEPTIDE CYCLOTRANSFERASE"/>
    <property type="match status" value="1"/>
</dbReference>
<evidence type="ECO:0000256" key="1">
    <source>
        <dbReference type="ARBA" id="ARBA00022679"/>
    </source>
</evidence>
<reference evidence="5" key="1">
    <citation type="journal article" date="2021" name="PeerJ">
        <title>Extensive microbial diversity within the chicken gut microbiome revealed by metagenomics and culture.</title>
        <authorList>
            <person name="Gilroy R."/>
            <person name="Ravi A."/>
            <person name="Getino M."/>
            <person name="Pursley I."/>
            <person name="Horton D.L."/>
            <person name="Alikhan N.F."/>
            <person name="Baker D."/>
            <person name="Gharbi K."/>
            <person name="Hall N."/>
            <person name="Watson M."/>
            <person name="Adriaenssens E.M."/>
            <person name="Foster-Nyarko E."/>
            <person name="Jarju S."/>
            <person name="Secka A."/>
            <person name="Antonio M."/>
            <person name="Oren A."/>
            <person name="Chaudhuri R.R."/>
            <person name="La Ragione R."/>
            <person name="Hildebrand F."/>
            <person name="Pallen M.J."/>
        </authorList>
    </citation>
    <scope>NUCLEOTIDE SEQUENCE</scope>
    <source>
        <strain evidence="5">MalCec1-1739</strain>
    </source>
</reference>
<evidence type="ECO:0000259" key="4">
    <source>
        <dbReference type="Pfam" id="PF04389"/>
    </source>
</evidence>
<dbReference type="PROSITE" id="PS51257">
    <property type="entry name" value="PROKAR_LIPOPROTEIN"/>
    <property type="match status" value="1"/>
</dbReference>
<organism evidence="5 6">
    <name type="scientific">Candidatus Avibacteroides avistercoris</name>
    <dbReference type="NCBI Taxonomy" id="2840690"/>
    <lineage>
        <taxon>Bacteria</taxon>
        <taxon>Pseudomonadati</taxon>
        <taxon>Bacteroidota</taxon>
        <taxon>Bacteroidia</taxon>
        <taxon>Bacteroidales</taxon>
        <taxon>Bacteroidaceae</taxon>
        <taxon>Bacteroidaceae incertae sedis</taxon>
        <taxon>Candidatus Avibacteroides</taxon>
    </lineage>
</organism>
<dbReference type="EMBL" id="DWUP01000051">
    <property type="protein sequence ID" value="HJD52587.1"/>
    <property type="molecule type" value="Genomic_DNA"/>
</dbReference>
<accession>A0A9D2UHL8</accession>
<keyword evidence="1" id="KW-0808">Transferase</keyword>